<gene>
    <name evidence="2" type="ORF">TNCV_1196301</name>
</gene>
<protein>
    <submittedName>
        <fullName evidence="2">Uncharacterized protein</fullName>
    </submittedName>
</protein>
<name>A0A8X6S3H0_TRICX</name>
<proteinExistence type="predicted"/>
<evidence type="ECO:0000313" key="3">
    <source>
        <dbReference type="Proteomes" id="UP000887159"/>
    </source>
</evidence>
<dbReference type="AlphaFoldDB" id="A0A8X6S3H0"/>
<dbReference type="Proteomes" id="UP000887159">
    <property type="component" value="Unassembled WGS sequence"/>
</dbReference>
<evidence type="ECO:0000313" key="2">
    <source>
        <dbReference type="EMBL" id="GFY03850.1"/>
    </source>
</evidence>
<feature type="region of interest" description="Disordered" evidence="1">
    <location>
        <begin position="1"/>
        <end position="29"/>
    </location>
</feature>
<comment type="caution">
    <text evidence="2">The sequence shown here is derived from an EMBL/GenBank/DDBJ whole genome shotgun (WGS) entry which is preliminary data.</text>
</comment>
<reference evidence="2" key="1">
    <citation type="submission" date="2020-08" db="EMBL/GenBank/DDBJ databases">
        <title>Multicomponent nature underlies the extraordinary mechanical properties of spider dragline silk.</title>
        <authorList>
            <person name="Kono N."/>
            <person name="Nakamura H."/>
            <person name="Mori M."/>
            <person name="Yoshida Y."/>
            <person name="Ohtoshi R."/>
            <person name="Malay A.D."/>
            <person name="Moran D.A.P."/>
            <person name="Tomita M."/>
            <person name="Numata K."/>
            <person name="Arakawa K."/>
        </authorList>
    </citation>
    <scope>NUCLEOTIDE SEQUENCE</scope>
</reference>
<dbReference type="EMBL" id="BMAU01021243">
    <property type="protein sequence ID" value="GFY03850.1"/>
    <property type="molecule type" value="Genomic_DNA"/>
</dbReference>
<keyword evidence="3" id="KW-1185">Reference proteome</keyword>
<organism evidence="2 3">
    <name type="scientific">Trichonephila clavipes</name>
    <name type="common">Golden silk orbweaver</name>
    <name type="synonym">Nephila clavipes</name>
    <dbReference type="NCBI Taxonomy" id="2585209"/>
    <lineage>
        <taxon>Eukaryota</taxon>
        <taxon>Metazoa</taxon>
        <taxon>Ecdysozoa</taxon>
        <taxon>Arthropoda</taxon>
        <taxon>Chelicerata</taxon>
        <taxon>Arachnida</taxon>
        <taxon>Araneae</taxon>
        <taxon>Araneomorphae</taxon>
        <taxon>Entelegynae</taxon>
        <taxon>Araneoidea</taxon>
        <taxon>Nephilidae</taxon>
        <taxon>Trichonephila</taxon>
    </lineage>
</organism>
<sequence length="79" mass="8138">MLAEGRSEIAGQNECDNVAPATTQNRSGTSKLLFVPKDEKNPEKNLAWDAGGGTGSPFLLVKGAADTSACSMTLVGKAI</sequence>
<accession>A0A8X6S3H0</accession>
<feature type="compositionally biased region" description="Polar residues" evidence="1">
    <location>
        <begin position="20"/>
        <end position="29"/>
    </location>
</feature>
<evidence type="ECO:0000256" key="1">
    <source>
        <dbReference type="SAM" id="MobiDB-lite"/>
    </source>
</evidence>